<feature type="transmembrane region" description="Helical" evidence="2">
    <location>
        <begin position="146"/>
        <end position="166"/>
    </location>
</feature>
<evidence type="ECO:0000313" key="4">
    <source>
        <dbReference type="Proteomes" id="UP000799771"/>
    </source>
</evidence>
<name>A0A6A6A5F3_9PLEO</name>
<dbReference type="InterPro" id="IPR021514">
    <property type="entry name" value="DUF3176"/>
</dbReference>
<proteinExistence type="predicted"/>
<organism evidence="3 4">
    <name type="scientific">Dothidotthia symphoricarpi CBS 119687</name>
    <dbReference type="NCBI Taxonomy" id="1392245"/>
    <lineage>
        <taxon>Eukaryota</taxon>
        <taxon>Fungi</taxon>
        <taxon>Dikarya</taxon>
        <taxon>Ascomycota</taxon>
        <taxon>Pezizomycotina</taxon>
        <taxon>Dothideomycetes</taxon>
        <taxon>Pleosporomycetidae</taxon>
        <taxon>Pleosporales</taxon>
        <taxon>Dothidotthiaceae</taxon>
        <taxon>Dothidotthia</taxon>
    </lineage>
</organism>
<accession>A0A6A6A5F3</accession>
<gene>
    <name evidence="3" type="ORF">P153DRAFT_388351</name>
</gene>
<protein>
    <submittedName>
        <fullName evidence="3">Uncharacterized protein</fullName>
    </submittedName>
</protein>
<feature type="compositionally biased region" description="Basic and acidic residues" evidence="1">
    <location>
        <begin position="1"/>
        <end position="19"/>
    </location>
</feature>
<feature type="transmembrane region" description="Helical" evidence="2">
    <location>
        <begin position="100"/>
        <end position="126"/>
    </location>
</feature>
<dbReference type="OrthoDB" id="5357734at2759"/>
<dbReference type="PANTHER" id="PTHR37576:SF2">
    <property type="entry name" value="DEFECT AT LOW TEMPERATURE PROTEIN 1"/>
    <property type="match status" value="1"/>
</dbReference>
<evidence type="ECO:0000256" key="1">
    <source>
        <dbReference type="SAM" id="MobiDB-lite"/>
    </source>
</evidence>
<feature type="transmembrane region" description="Helical" evidence="2">
    <location>
        <begin position="536"/>
        <end position="556"/>
    </location>
</feature>
<keyword evidence="4" id="KW-1185">Reference proteome</keyword>
<sequence length="667" mass="73687">MATSENEIRQAPHEPDTKHSSWNNSPEVLKKEPGVGVNEIDDDDGIYWKPGWRDQFPWIGLAGFITVIVATAMAVTILGVSHKKRVRDWPTTKFPIQPNVLLNIANQMQNLGLLTMIGQGLAIAWWRKAMDGSSLEKLHRNHAYSYSVYAIVTSGKHFNLVALAALMTKFAVIDSTLFQTATKTHITQQTDYTNATVTAWMEPIWTAKSGGIPGDFGRVTSVDANWATVIEAYNQKIANGKLHDLLEDNASFEGCTYRQECTGSVRGLGFAYKCNTTFEDVDYGLERLSNNMTAGNVSYPLWEIEFATKYATNDELYATSNLYMTYVDSHAGTQTGSCPGKKTTRQCEIRPAIVEYPVTVMTPSKEELDGKNIVTHVKFFDSVTGALPFDTPMDTDQIDNLKVVEFVDLDEREGDVSTVGALTYVLTNLYSAYAYLTYTTDWDVEVQGSSAQTTFYADTDEKKTDRCWYDIDKPGRDDPAVEILRKINTLSFVAGLYLKGATKLKKTERAAAGMTSQQIKTTVTGIVEEYLTAKRYVAAALVATLLTVLCVLPVYWRFWELGRKVTLGPLEIANAFNAPIIAPDKRQRHHGDFEEIIQEVGQRRVQYGQIVGAPPGHMGIAEPHKVAKPVSMRPHDHIPAVQGSFALGFGAAIGAVTAVAVGGNVKL</sequence>
<dbReference type="GeneID" id="54411177"/>
<evidence type="ECO:0000313" key="3">
    <source>
        <dbReference type="EMBL" id="KAF2127030.1"/>
    </source>
</evidence>
<evidence type="ECO:0000256" key="2">
    <source>
        <dbReference type="SAM" id="Phobius"/>
    </source>
</evidence>
<dbReference type="AlphaFoldDB" id="A0A6A6A5F3"/>
<dbReference type="PANTHER" id="PTHR37576">
    <property type="entry name" value="DEFECT AT LOW TEMPERATURE PROTEIN 1"/>
    <property type="match status" value="1"/>
</dbReference>
<feature type="transmembrane region" description="Helical" evidence="2">
    <location>
        <begin position="645"/>
        <end position="665"/>
    </location>
</feature>
<feature type="transmembrane region" description="Helical" evidence="2">
    <location>
        <begin position="58"/>
        <end position="80"/>
    </location>
</feature>
<reference evidence="3" key="1">
    <citation type="journal article" date="2020" name="Stud. Mycol.">
        <title>101 Dothideomycetes genomes: a test case for predicting lifestyles and emergence of pathogens.</title>
        <authorList>
            <person name="Haridas S."/>
            <person name="Albert R."/>
            <person name="Binder M."/>
            <person name="Bloem J."/>
            <person name="Labutti K."/>
            <person name="Salamov A."/>
            <person name="Andreopoulos B."/>
            <person name="Baker S."/>
            <person name="Barry K."/>
            <person name="Bills G."/>
            <person name="Bluhm B."/>
            <person name="Cannon C."/>
            <person name="Castanera R."/>
            <person name="Culley D."/>
            <person name="Daum C."/>
            <person name="Ezra D."/>
            <person name="Gonzalez J."/>
            <person name="Henrissat B."/>
            <person name="Kuo A."/>
            <person name="Liang C."/>
            <person name="Lipzen A."/>
            <person name="Lutzoni F."/>
            <person name="Magnuson J."/>
            <person name="Mondo S."/>
            <person name="Nolan M."/>
            <person name="Ohm R."/>
            <person name="Pangilinan J."/>
            <person name="Park H.-J."/>
            <person name="Ramirez L."/>
            <person name="Alfaro M."/>
            <person name="Sun H."/>
            <person name="Tritt A."/>
            <person name="Yoshinaga Y."/>
            <person name="Zwiers L.-H."/>
            <person name="Turgeon B."/>
            <person name="Goodwin S."/>
            <person name="Spatafora J."/>
            <person name="Crous P."/>
            <person name="Grigoriev I."/>
        </authorList>
    </citation>
    <scope>NUCLEOTIDE SEQUENCE</scope>
    <source>
        <strain evidence="3">CBS 119687</strain>
    </source>
</reference>
<feature type="region of interest" description="Disordered" evidence="1">
    <location>
        <begin position="1"/>
        <end position="35"/>
    </location>
</feature>
<keyword evidence="2" id="KW-1133">Transmembrane helix</keyword>
<dbReference type="EMBL" id="ML977512">
    <property type="protein sequence ID" value="KAF2127030.1"/>
    <property type="molecule type" value="Genomic_DNA"/>
</dbReference>
<dbReference type="RefSeq" id="XP_033521422.1">
    <property type="nucleotide sequence ID" value="XM_033670745.1"/>
</dbReference>
<keyword evidence="2" id="KW-0812">Transmembrane</keyword>
<dbReference type="Proteomes" id="UP000799771">
    <property type="component" value="Unassembled WGS sequence"/>
</dbReference>
<keyword evidence="2" id="KW-0472">Membrane</keyword>
<dbReference type="Pfam" id="PF11374">
    <property type="entry name" value="DUF3176"/>
    <property type="match status" value="1"/>
</dbReference>